<dbReference type="EnsemblPlants" id="AET7Gv20899700.1">
    <property type="protein sequence ID" value="AET7Gv20899700.1"/>
    <property type="gene ID" value="AET7Gv20899700"/>
</dbReference>
<organism evidence="1 2">
    <name type="scientific">Aegilops tauschii subsp. strangulata</name>
    <name type="common">Goatgrass</name>
    <dbReference type="NCBI Taxonomy" id="200361"/>
    <lineage>
        <taxon>Eukaryota</taxon>
        <taxon>Viridiplantae</taxon>
        <taxon>Streptophyta</taxon>
        <taxon>Embryophyta</taxon>
        <taxon>Tracheophyta</taxon>
        <taxon>Spermatophyta</taxon>
        <taxon>Magnoliopsida</taxon>
        <taxon>Liliopsida</taxon>
        <taxon>Poales</taxon>
        <taxon>Poaceae</taxon>
        <taxon>BOP clade</taxon>
        <taxon>Pooideae</taxon>
        <taxon>Triticodae</taxon>
        <taxon>Triticeae</taxon>
        <taxon>Triticinae</taxon>
        <taxon>Aegilops</taxon>
    </lineage>
</organism>
<dbReference type="Proteomes" id="UP000015105">
    <property type="component" value="Chromosome 7D"/>
</dbReference>
<reference evidence="2" key="2">
    <citation type="journal article" date="2017" name="Nat. Plants">
        <title>The Aegilops tauschii genome reveals multiple impacts of transposons.</title>
        <authorList>
            <person name="Zhao G."/>
            <person name="Zou C."/>
            <person name="Li K."/>
            <person name="Wang K."/>
            <person name="Li T."/>
            <person name="Gao L."/>
            <person name="Zhang X."/>
            <person name="Wang H."/>
            <person name="Yang Z."/>
            <person name="Liu X."/>
            <person name="Jiang W."/>
            <person name="Mao L."/>
            <person name="Kong X."/>
            <person name="Jiao Y."/>
            <person name="Jia J."/>
        </authorList>
    </citation>
    <scope>NUCLEOTIDE SEQUENCE [LARGE SCALE GENOMIC DNA]</scope>
    <source>
        <strain evidence="2">cv. AL8/78</strain>
    </source>
</reference>
<dbReference type="AlphaFoldDB" id="A0A453SD22"/>
<reference evidence="2" key="1">
    <citation type="journal article" date="2014" name="Science">
        <title>Ancient hybridizations among the ancestral genomes of bread wheat.</title>
        <authorList>
            <consortium name="International Wheat Genome Sequencing Consortium,"/>
            <person name="Marcussen T."/>
            <person name="Sandve S.R."/>
            <person name="Heier L."/>
            <person name="Spannagl M."/>
            <person name="Pfeifer M."/>
            <person name="Jakobsen K.S."/>
            <person name="Wulff B.B."/>
            <person name="Steuernagel B."/>
            <person name="Mayer K.F."/>
            <person name="Olsen O.A."/>
        </authorList>
    </citation>
    <scope>NUCLEOTIDE SEQUENCE [LARGE SCALE GENOMIC DNA]</scope>
    <source>
        <strain evidence="2">cv. AL8/78</strain>
    </source>
</reference>
<reference evidence="1" key="5">
    <citation type="journal article" date="2021" name="G3 (Bethesda)">
        <title>Aegilops tauschii genome assembly Aet v5.0 features greater sequence contiguity and improved annotation.</title>
        <authorList>
            <person name="Wang L."/>
            <person name="Zhu T."/>
            <person name="Rodriguez J.C."/>
            <person name="Deal K.R."/>
            <person name="Dubcovsky J."/>
            <person name="McGuire P.E."/>
            <person name="Lux T."/>
            <person name="Spannagl M."/>
            <person name="Mayer K.F.X."/>
            <person name="Baldrich P."/>
            <person name="Meyers B.C."/>
            <person name="Huo N."/>
            <person name="Gu Y.Q."/>
            <person name="Zhou H."/>
            <person name="Devos K.M."/>
            <person name="Bennetzen J.L."/>
            <person name="Unver T."/>
            <person name="Budak H."/>
            <person name="Gulick P.J."/>
            <person name="Galiba G."/>
            <person name="Kalapos B."/>
            <person name="Nelson D.R."/>
            <person name="Li P."/>
            <person name="You F.M."/>
            <person name="Luo M.C."/>
            <person name="Dvorak J."/>
        </authorList>
    </citation>
    <scope>NUCLEOTIDE SEQUENCE [LARGE SCALE GENOMIC DNA]</scope>
    <source>
        <strain evidence="1">cv. AL8/78</strain>
    </source>
</reference>
<sequence length="191" mass="22055">MRKRRKIFMKDVVISHGCRSLLSSSISNHTSGLQVEHLISLLSLLVWRFHMLIYLNHTLKLRMFLVKSGWVTRQFMFPSLIVHCFWANMPTRAVVLNVGHQDVSKEQSADARWHKEKRIAEANVMRHPADGEAWEHFDSEFSCFAKDARNMKLGIATDGFNPFGNMTSSYQEEMPSTTSTVKDIDQLLDTR</sequence>
<keyword evidence="2" id="KW-1185">Reference proteome</keyword>
<protein>
    <submittedName>
        <fullName evidence="1">Uncharacterized protein</fullName>
    </submittedName>
</protein>
<evidence type="ECO:0000313" key="1">
    <source>
        <dbReference type="EnsemblPlants" id="AET7Gv20899700.1"/>
    </source>
</evidence>
<evidence type="ECO:0000313" key="2">
    <source>
        <dbReference type="Proteomes" id="UP000015105"/>
    </source>
</evidence>
<dbReference type="STRING" id="200361.A0A453SD22"/>
<proteinExistence type="predicted"/>
<name>A0A453SD22_AEGTS</name>
<dbReference type="InterPro" id="IPR004242">
    <property type="entry name" value="Transposase_21"/>
</dbReference>
<dbReference type="Gramene" id="AET7Gv20899700.1">
    <property type="protein sequence ID" value="AET7Gv20899700.1"/>
    <property type="gene ID" value="AET7Gv20899700"/>
</dbReference>
<reference evidence="1" key="4">
    <citation type="submission" date="2019-03" db="UniProtKB">
        <authorList>
            <consortium name="EnsemblPlants"/>
        </authorList>
    </citation>
    <scope>IDENTIFICATION</scope>
</reference>
<reference evidence="1" key="3">
    <citation type="journal article" date="2017" name="Nature">
        <title>Genome sequence of the progenitor of the wheat D genome Aegilops tauschii.</title>
        <authorList>
            <person name="Luo M.C."/>
            <person name="Gu Y.Q."/>
            <person name="Puiu D."/>
            <person name="Wang H."/>
            <person name="Twardziok S.O."/>
            <person name="Deal K.R."/>
            <person name="Huo N."/>
            <person name="Zhu T."/>
            <person name="Wang L."/>
            <person name="Wang Y."/>
            <person name="McGuire P.E."/>
            <person name="Liu S."/>
            <person name="Long H."/>
            <person name="Ramasamy R.K."/>
            <person name="Rodriguez J.C."/>
            <person name="Van S.L."/>
            <person name="Yuan L."/>
            <person name="Wang Z."/>
            <person name="Xia Z."/>
            <person name="Xiao L."/>
            <person name="Anderson O.D."/>
            <person name="Ouyang S."/>
            <person name="Liang Y."/>
            <person name="Zimin A.V."/>
            <person name="Pertea G."/>
            <person name="Qi P."/>
            <person name="Bennetzen J.L."/>
            <person name="Dai X."/>
            <person name="Dawson M.W."/>
            <person name="Muller H.G."/>
            <person name="Kugler K."/>
            <person name="Rivarola-Duarte L."/>
            <person name="Spannagl M."/>
            <person name="Mayer K.F.X."/>
            <person name="Lu F.H."/>
            <person name="Bevan M.W."/>
            <person name="Leroy P."/>
            <person name="Li P."/>
            <person name="You F.M."/>
            <person name="Sun Q."/>
            <person name="Liu Z."/>
            <person name="Lyons E."/>
            <person name="Wicker T."/>
            <person name="Salzberg S.L."/>
            <person name="Devos K.M."/>
            <person name="Dvorak J."/>
        </authorList>
    </citation>
    <scope>NUCLEOTIDE SEQUENCE [LARGE SCALE GENOMIC DNA]</scope>
    <source>
        <strain evidence="1">cv. AL8/78</strain>
    </source>
</reference>
<accession>A0A453SD22</accession>
<dbReference type="Pfam" id="PF02992">
    <property type="entry name" value="Transposase_21"/>
    <property type="match status" value="1"/>
</dbReference>